<proteinExistence type="predicted"/>
<dbReference type="Proteomes" id="UP000095287">
    <property type="component" value="Unplaced"/>
</dbReference>
<evidence type="ECO:0000313" key="2">
    <source>
        <dbReference type="WBParaSite" id="L893_g22712.t1"/>
    </source>
</evidence>
<name>A0A1I7Z566_9BILA</name>
<dbReference type="AlphaFoldDB" id="A0A1I7Z566"/>
<dbReference type="WBParaSite" id="L893_g22712.t1">
    <property type="protein sequence ID" value="L893_g22712.t1"/>
    <property type="gene ID" value="L893_g22712"/>
</dbReference>
<reference evidence="2" key="1">
    <citation type="submission" date="2016-11" db="UniProtKB">
        <authorList>
            <consortium name="WormBaseParasite"/>
        </authorList>
    </citation>
    <scope>IDENTIFICATION</scope>
</reference>
<protein>
    <submittedName>
        <fullName evidence="2">Uncharacterized protein</fullName>
    </submittedName>
</protein>
<organism evidence="1 2">
    <name type="scientific">Steinernema glaseri</name>
    <dbReference type="NCBI Taxonomy" id="37863"/>
    <lineage>
        <taxon>Eukaryota</taxon>
        <taxon>Metazoa</taxon>
        <taxon>Ecdysozoa</taxon>
        <taxon>Nematoda</taxon>
        <taxon>Chromadorea</taxon>
        <taxon>Rhabditida</taxon>
        <taxon>Tylenchina</taxon>
        <taxon>Panagrolaimomorpha</taxon>
        <taxon>Strongyloidoidea</taxon>
        <taxon>Steinernematidae</taxon>
        <taxon>Steinernema</taxon>
    </lineage>
</organism>
<keyword evidence="1" id="KW-1185">Reference proteome</keyword>
<accession>A0A1I7Z566</accession>
<evidence type="ECO:0000313" key="1">
    <source>
        <dbReference type="Proteomes" id="UP000095287"/>
    </source>
</evidence>
<sequence>MNTNNFCELLTSTLPVTSRSMKATEFWNCIVNFWTVHRRHVGQEKVDNDDDSQAYGIIHTRIAISNDRQELLCRHVDETLRWLHSEI</sequence>